<dbReference type="EMBL" id="FJUW01000064">
    <property type="protein sequence ID" value="CZT11910.1"/>
    <property type="molecule type" value="Genomic_DNA"/>
</dbReference>
<dbReference type="Proteomes" id="UP000178129">
    <property type="component" value="Unassembled WGS sequence"/>
</dbReference>
<gene>
    <name evidence="4" type="ORF">RCO7_07436</name>
</gene>
<feature type="region of interest" description="Disordered" evidence="1">
    <location>
        <begin position="145"/>
        <end position="211"/>
    </location>
</feature>
<keyword evidence="2" id="KW-0472">Membrane</keyword>
<comment type="caution">
    <text evidence="4">The sequence shown here is derived from an EMBL/GenBank/DDBJ whole genome shotgun (WGS) entry which is preliminary data.</text>
</comment>
<evidence type="ECO:0000256" key="2">
    <source>
        <dbReference type="SAM" id="Phobius"/>
    </source>
</evidence>
<feature type="transmembrane region" description="Helical" evidence="2">
    <location>
        <begin position="322"/>
        <end position="345"/>
    </location>
</feature>
<feature type="signal peptide" evidence="3">
    <location>
        <begin position="1"/>
        <end position="23"/>
    </location>
</feature>
<feature type="compositionally biased region" description="Low complexity" evidence="1">
    <location>
        <begin position="194"/>
        <end position="211"/>
    </location>
</feature>
<feature type="compositionally biased region" description="Polar residues" evidence="1">
    <location>
        <begin position="280"/>
        <end position="296"/>
    </location>
</feature>
<organism evidence="4 5">
    <name type="scientific">Rhynchosporium graminicola</name>
    <dbReference type="NCBI Taxonomy" id="2792576"/>
    <lineage>
        <taxon>Eukaryota</taxon>
        <taxon>Fungi</taxon>
        <taxon>Dikarya</taxon>
        <taxon>Ascomycota</taxon>
        <taxon>Pezizomycotina</taxon>
        <taxon>Leotiomycetes</taxon>
        <taxon>Helotiales</taxon>
        <taxon>Ploettnerulaceae</taxon>
        <taxon>Rhynchosporium</taxon>
    </lineage>
</organism>
<evidence type="ECO:0000313" key="5">
    <source>
        <dbReference type="Proteomes" id="UP000178129"/>
    </source>
</evidence>
<evidence type="ECO:0000313" key="4">
    <source>
        <dbReference type="EMBL" id="CZT11910.1"/>
    </source>
</evidence>
<evidence type="ECO:0008006" key="6">
    <source>
        <dbReference type="Google" id="ProtNLM"/>
    </source>
</evidence>
<proteinExistence type="predicted"/>
<keyword evidence="2" id="KW-1133">Transmembrane helix</keyword>
<sequence>MSFFFRNSFVVIVFTLLVHSASASSQSLQDQVSQLPDCSKNCISLAAANAGCVAGDYACQCKAAGGQNFLGGIISNVLGSVTGQNTCLLDACGAANAANTQMIFKQICDIVRPTVSPTSIAPAEITPPPLPVDEPIFTEYSTAPVAEPTSTEQISPPFLSTSSSESVMQSSTAISSPVVQSTPIPAFAPPPRATTSIPSPSQSSTLSTSFPQTTLTTVNSVPASSTLAATRSSEPPSSASAIQASSTSQVSPTIATTSNTPTLFPTTSTSASTPLSESANTSPTRQFPSNTPSPASYQAAADQINSSVRGTQKSIRPRLSQAAVVGIVLGFLALTILTTGIYLLFRRRQQAIKRRKQLAKMSTMTAMSRKSGEITVYLDLGLGDDARPTLPDVGRGSAYRSGSRGGLNSHPSATDIR</sequence>
<keyword evidence="5" id="KW-1185">Reference proteome</keyword>
<keyword evidence="2" id="KW-0812">Transmembrane</keyword>
<dbReference type="CDD" id="cd12087">
    <property type="entry name" value="TM_EGFR-like"/>
    <property type="match status" value="1"/>
</dbReference>
<reference evidence="5" key="1">
    <citation type="submission" date="2016-03" db="EMBL/GenBank/DDBJ databases">
        <authorList>
            <person name="Ploux O."/>
        </authorList>
    </citation>
    <scope>NUCLEOTIDE SEQUENCE [LARGE SCALE GENOMIC DNA]</scope>
    <source>
        <strain evidence="5">UK7</strain>
    </source>
</reference>
<feature type="compositionally biased region" description="Polar residues" evidence="1">
    <location>
        <begin position="172"/>
        <end position="183"/>
    </location>
</feature>
<keyword evidence="3" id="KW-0732">Signal</keyword>
<feature type="region of interest" description="Disordered" evidence="1">
    <location>
        <begin position="226"/>
        <end position="297"/>
    </location>
</feature>
<evidence type="ECO:0000256" key="1">
    <source>
        <dbReference type="SAM" id="MobiDB-lite"/>
    </source>
</evidence>
<feature type="compositionally biased region" description="Low complexity" evidence="1">
    <location>
        <begin position="155"/>
        <end position="171"/>
    </location>
</feature>
<feature type="chain" id="PRO_5009447280" description="Extracellular membrane protein CFEM domain-containing protein" evidence="3">
    <location>
        <begin position="24"/>
        <end position="417"/>
    </location>
</feature>
<feature type="region of interest" description="Disordered" evidence="1">
    <location>
        <begin position="389"/>
        <end position="417"/>
    </location>
</feature>
<protein>
    <recommendedName>
        <fullName evidence="6">Extracellular membrane protein CFEM domain-containing protein</fullName>
    </recommendedName>
</protein>
<evidence type="ECO:0000256" key="3">
    <source>
        <dbReference type="SAM" id="SignalP"/>
    </source>
</evidence>
<dbReference type="STRING" id="914237.A0A1E1LN57"/>
<feature type="compositionally biased region" description="Low complexity" evidence="1">
    <location>
        <begin position="228"/>
        <end position="279"/>
    </location>
</feature>
<dbReference type="AlphaFoldDB" id="A0A1E1LN57"/>
<accession>A0A1E1LN57</accession>
<name>A0A1E1LN57_9HELO</name>
<dbReference type="InParanoid" id="A0A1E1LN57"/>